<dbReference type="GO" id="GO:0003924">
    <property type="term" value="F:GTPase activity"/>
    <property type="evidence" value="ECO:0007669"/>
    <property type="project" value="TreeGrafter"/>
</dbReference>
<dbReference type="GeneTree" id="ENSGT00940000159113"/>
<evidence type="ECO:0000259" key="2">
    <source>
        <dbReference type="PROSITE" id="PS50804"/>
    </source>
</evidence>
<dbReference type="SUPFAM" id="SSF47353">
    <property type="entry name" value="Retrovirus capsid dimerization domain-like"/>
    <property type="match status" value="1"/>
</dbReference>
<sequence length="522" mass="59372">MESNDIKKMFEQLISAQQEGIEKLTGLLQTTLPKMTSQDDPEAFLKTFERVARHYKWPEETWSPRLAPLLCGEAQLAYAGLDDSHAMSYSQVKEAILLCYRSASDIYRQQFRSLKLHPGESPRFAALKLKDLAIQWLKPIEAEKMKLLDKIVLEQFVTILPKETQVQLHMLQPEDLEAAITFAESFPTSSKDISELTNDVPMSSTPLPNDNNTLFTGEKVACIGYTTPSSSEQAQDVSQIHSNDVLNFTTAEEVDTHFKAPFQQTGKQKHHEDISSTVNKRRRLYENDEELMAYYKMEHKSRSIISQIYNKLEPLSCIGKKETDFLKELKDKVLNLKERQIHEEVVIGIFGMTGTGKSSLINALLNEMNLLPTSSSTACTSCIVQVQTHENNSSMYRAEIEFISKEEWEEELKELLVSCKDDNNQDNDNSDNGEDSESENAKEKIIAVYGKDGLTKSFSELTNKKIHDSLKSKFISKTVSQLSTEIKSYIRSDLDEETPCSYWPLVKLIKMYVPKTCGLLNK</sequence>
<protein>
    <recommendedName>
        <fullName evidence="2">SCAN box domain-containing protein</fullName>
    </recommendedName>
</protein>
<dbReference type="Pfam" id="PF02023">
    <property type="entry name" value="SCAN"/>
    <property type="match status" value="1"/>
</dbReference>
<dbReference type="AlphaFoldDB" id="A0A8C4T3S2"/>
<dbReference type="InterPro" id="IPR045063">
    <property type="entry name" value="Dynamin_N"/>
</dbReference>
<dbReference type="InterPro" id="IPR027417">
    <property type="entry name" value="P-loop_NTPase"/>
</dbReference>
<dbReference type="InterPro" id="IPR038269">
    <property type="entry name" value="SCAN_sf"/>
</dbReference>
<reference evidence="3" key="1">
    <citation type="submission" date="2025-08" db="UniProtKB">
        <authorList>
            <consortium name="Ensembl"/>
        </authorList>
    </citation>
    <scope>IDENTIFICATION</scope>
</reference>
<dbReference type="InterPro" id="IPR053082">
    <property type="entry name" value="Nuclear_GTPase_SLIP-GC"/>
</dbReference>
<keyword evidence="4" id="KW-1185">Reference proteome</keyword>
<feature type="region of interest" description="Disordered" evidence="1">
    <location>
        <begin position="419"/>
        <end position="441"/>
    </location>
</feature>
<dbReference type="Proteomes" id="UP000694620">
    <property type="component" value="Unassembled WGS sequence"/>
</dbReference>
<organism evidence="3 4">
    <name type="scientific">Erpetoichthys calabaricus</name>
    <name type="common">Rope fish</name>
    <name type="synonym">Calamoichthys calabaricus</name>
    <dbReference type="NCBI Taxonomy" id="27687"/>
    <lineage>
        <taxon>Eukaryota</taxon>
        <taxon>Metazoa</taxon>
        <taxon>Chordata</taxon>
        <taxon>Craniata</taxon>
        <taxon>Vertebrata</taxon>
        <taxon>Euteleostomi</taxon>
        <taxon>Actinopterygii</taxon>
        <taxon>Polypteriformes</taxon>
        <taxon>Polypteridae</taxon>
        <taxon>Erpetoichthys</taxon>
    </lineage>
</organism>
<name>A0A8C4T3S2_ERPCA</name>
<dbReference type="SMART" id="SM00431">
    <property type="entry name" value="SCAN"/>
    <property type="match status" value="1"/>
</dbReference>
<reference evidence="3" key="2">
    <citation type="submission" date="2025-09" db="UniProtKB">
        <authorList>
            <consortium name="Ensembl"/>
        </authorList>
    </citation>
    <scope>IDENTIFICATION</scope>
</reference>
<dbReference type="PANTHER" id="PTHR47308:SF1">
    <property type="entry name" value="NUCLEAR GTPASE SLIP-GC"/>
    <property type="match status" value="1"/>
</dbReference>
<dbReference type="PANTHER" id="PTHR47308">
    <property type="entry name" value="NUCLEAR GTPASE SLIP-GC"/>
    <property type="match status" value="1"/>
</dbReference>
<dbReference type="Ensembl" id="ENSECRT00000027172.1">
    <property type="protein sequence ID" value="ENSECRP00000026619.1"/>
    <property type="gene ID" value="ENSECRG00000017991.1"/>
</dbReference>
<dbReference type="InterPro" id="IPR003309">
    <property type="entry name" value="SCAN_dom"/>
</dbReference>
<dbReference type="PROSITE" id="PS50804">
    <property type="entry name" value="SCAN_BOX"/>
    <property type="match status" value="1"/>
</dbReference>
<feature type="compositionally biased region" description="Acidic residues" evidence="1">
    <location>
        <begin position="424"/>
        <end position="438"/>
    </location>
</feature>
<evidence type="ECO:0000313" key="3">
    <source>
        <dbReference type="Ensembl" id="ENSECRP00000026619.1"/>
    </source>
</evidence>
<dbReference type="CDD" id="cd00882">
    <property type="entry name" value="Ras_like_GTPase"/>
    <property type="match status" value="1"/>
</dbReference>
<dbReference type="SUPFAM" id="SSF52540">
    <property type="entry name" value="P-loop containing nucleoside triphosphate hydrolases"/>
    <property type="match status" value="1"/>
</dbReference>
<dbReference type="Pfam" id="PF00350">
    <property type="entry name" value="Dynamin_N"/>
    <property type="match status" value="1"/>
</dbReference>
<proteinExistence type="predicted"/>
<accession>A0A8C4T3S2</accession>
<evidence type="ECO:0000313" key="4">
    <source>
        <dbReference type="Proteomes" id="UP000694620"/>
    </source>
</evidence>
<evidence type="ECO:0000256" key="1">
    <source>
        <dbReference type="SAM" id="MobiDB-lite"/>
    </source>
</evidence>
<dbReference type="Gene3D" id="3.40.50.300">
    <property type="entry name" value="P-loop containing nucleotide triphosphate hydrolases"/>
    <property type="match status" value="1"/>
</dbReference>
<dbReference type="Gene3D" id="1.10.4020.10">
    <property type="entry name" value="DNA breaking-rejoining enzymes"/>
    <property type="match status" value="1"/>
</dbReference>
<feature type="domain" description="SCAN box" evidence="2">
    <location>
        <begin position="108"/>
        <end position="186"/>
    </location>
</feature>